<reference evidence="11" key="1">
    <citation type="journal article" date="2021" name="Nat. Commun.">
        <title>Genetic determinants of endophytism in the Arabidopsis root mycobiome.</title>
        <authorList>
            <person name="Mesny F."/>
            <person name="Miyauchi S."/>
            <person name="Thiergart T."/>
            <person name="Pickel B."/>
            <person name="Atanasova L."/>
            <person name="Karlsson M."/>
            <person name="Huettel B."/>
            <person name="Barry K.W."/>
            <person name="Haridas S."/>
            <person name="Chen C."/>
            <person name="Bauer D."/>
            <person name="Andreopoulos W."/>
            <person name="Pangilinan J."/>
            <person name="LaButti K."/>
            <person name="Riley R."/>
            <person name="Lipzen A."/>
            <person name="Clum A."/>
            <person name="Drula E."/>
            <person name="Henrissat B."/>
            <person name="Kohler A."/>
            <person name="Grigoriev I.V."/>
            <person name="Martin F.M."/>
            <person name="Hacquard S."/>
        </authorList>
    </citation>
    <scope>NUCLEOTIDE SEQUENCE</scope>
    <source>
        <strain evidence="11">MPI-CAGE-CH-0230</strain>
    </source>
</reference>
<comment type="subcellular location">
    <subcellularLocation>
        <location evidence="1">Membrane</location>
        <topology evidence="1">Single-pass type IV membrane protein</topology>
    </subcellularLocation>
</comment>
<accession>A0A9P8YD96</accession>
<feature type="compositionally biased region" description="Polar residues" evidence="9">
    <location>
        <begin position="60"/>
        <end position="69"/>
    </location>
</feature>
<dbReference type="GO" id="GO:0005783">
    <property type="term" value="C:endoplasmic reticulum"/>
    <property type="evidence" value="ECO:0007669"/>
    <property type="project" value="TreeGrafter"/>
</dbReference>
<keyword evidence="6" id="KW-1133">Transmembrane helix</keyword>
<keyword evidence="7" id="KW-0175">Coiled coil</keyword>
<dbReference type="Pfam" id="PF10496">
    <property type="entry name" value="Syntaxin-18_N"/>
    <property type="match status" value="1"/>
</dbReference>
<name>A0A9P8YD96_9PEZI</name>
<evidence type="ECO:0000256" key="1">
    <source>
        <dbReference type="ARBA" id="ARBA00004211"/>
    </source>
</evidence>
<keyword evidence="4" id="KW-0812">Transmembrane</keyword>
<dbReference type="GO" id="GO:0031201">
    <property type="term" value="C:SNARE complex"/>
    <property type="evidence" value="ECO:0007669"/>
    <property type="project" value="TreeGrafter"/>
</dbReference>
<evidence type="ECO:0000256" key="9">
    <source>
        <dbReference type="SAM" id="MobiDB-lite"/>
    </source>
</evidence>
<dbReference type="InterPro" id="IPR000727">
    <property type="entry name" value="T_SNARE_dom"/>
</dbReference>
<evidence type="ECO:0000256" key="3">
    <source>
        <dbReference type="ARBA" id="ARBA00022448"/>
    </source>
</evidence>
<organism evidence="11 12">
    <name type="scientific">Microdochium trichocladiopsis</name>
    <dbReference type="NCBI Taxonomy" id="1682393"/>
    <lineage>
        <taxon>Eukaryota</taxon>
        <taxon>Fungi</taxon>
        <taxon>Dikarya</taxon>
        <taxon>Ascomycota</taxon>
        <taxon>Pezizomycotina</taxon>
        <taxon>Sordariomycetes</taxon>
        <taxon>Xylariomycetidae</taxon>
        <taxon>Xylariales</taxon>
        <taxon>Microdochiaceae</taxon>
        <taxon>Microdochium</taxon>
    </lineage>
</organism>
<dbReference type="EMBL" id="JAGTJQ010000003">
    <property type="protein sequence ID" value="KAH7035815.1"/>
    <property type="molecule type" value="Genomic_DNA"/>
</dbReference>
<dbReference type="PANTHER" id="PTHR15959:SF0">
    <property type="entry name" value="SYNTAXIN-18"/>
    <property type="match status" value="1"/>
</dbReference>
<dbReference type="Proteomes" id="UP000756346">
    <property type="component" value="Unassembled WGS sequence"/>
</dbReference>
<dbReference type="AlphaFoldDB" id="A0A9P8YD96"/>
<evidence type="ECO:0000256" key="2">
    <source>
        <dbReference type="ARBA" id="ARBA00009063"/>
    </source>
</evidence>
<evidence type="ECO:0000256" key="5">
    <source>
        <dbReference type="ARBA" id="ARBA00022927"/>
    </source>
</evidence>
<dbReference type="PANTHER" id="PTHR15959">
    <property type="entry name" value="SYNTAXIN-18"/>
    <property type="match status" value="1"/>
</dbReference>
<dbReference type="Gene3D" id="1.20.5.110">
    <property type="match status" value="1"/>
</dbReference>
<keyword evidence="8" id="KW-0472">Membrane</keyword>
<evidence type="ECO:0000256" key="7">
    <source>
        <dbReference type="ARBA" id="ARBA00023054"/>
    </source>
</evidence>
<dbReference type="GO" id="GO:0006890">
    <property type="term" value="P:retrograde vesicle-mediated transport, Golgi to endoplasmic reticulum"/>
    <property type="evidence" value="ECO:0007669"/>
    <property type="project" value="TreeGrafter"/>
</dbReference>
<dbReference type="OrthoDB" id="342981at2759"/>
<keyword evidence="5" id="KW-0653">Protein transport</keyword>
<feature type="domain" description="T-SNARE coiled-coil homology" evidence="10">
    <location>
        <begin position="287"/>
        <end position="349"/>
    </location>
</feature>
<evidence type="ECO:0000313" key="11">
    <source>
        <dbReference type="EMBL" id="KAH7035815.1"/>
    </source>
</evidence>
<evidence type="ECO:0000259" key="10">
    <source>
        <dbReference type="PROSITE" id="PS50192"/>
    </source>
</evidence>
<keyword evidence="3" id="KW-0813">Transport</keyword>
<feature type="compositionally biased region" description="Basic and acidic residues" evidence="9">
    <location>
        <begin position="250"/>
        <end position="259"/>
    </location>
</feature>
<comment type="caution">
    <text evidence="11">The sequence shown here is derived from an EMBL/GenBank/DDBJ whole genome shotgun (WGS) entry which is preliminary data.</text>
</comment>
<dbReference type="GO" id="GO:0015031">
    <property type="term" value="P:protein transport"/>
    <property type="evidence" value="ECO:0007669"/>
    <property type="project" value="UniProtKB-KW"/>
</dbReference>
<feature type="region of interest" description="Disordered" evidence="9">
    <location>
        <begin position="235"/>
        <end position="263"/>
    </location>
</feature>
<gene>
    <name evidence="11" type="ORF">B0I36DRAFT_319111</name>
</gene>
<dbReference type="GeneID" id="70182915"/>
<comment type="similarity">
    <text evidence="2">Belongs to the syntaxin family.</text>
</comment>
<protein>
    <submittedName>
        <fullName evidence="11">t-SNARE protein</fullName>
    </submittedName>
</protein>
<sequence length="377" mass="41346">MTDLTPAFAGLLQSHGKQLKPRTFSPDSLDDFLKEAYKINEHIVSLHRDLRSIRQSYLSTAQPRRTQLRSAAGQHNDRSSGISGAGAKPMSDRDREKVDADAKQMLRKLNASIKSLRETEEVRHETEIALINQKFGGGRGFSMAKRWVAGGVGGVASASSGKSSEQIAAEDREKAVSTHRGSVLWMLGQRLQECISTQQQMMEIRISREMEKNRSVLAKARAPDMAALRAMMEPGDDNGHGGSNAAAAEMGRKADEEAQRAAAAYNPAADLTAEQIQMFQQENADMLRHYESTLDQVRTAQKSLVEISELQTQLVDNLTAQSANIDLLMADSSNTTENVGGGNKQLKQATQKPSTAKYTFYATCGLCAFLVVWDLII</sequence>
<feature type="region of interest" description="Disordered" evidence="9">
    <location>
        <begin position="60"/>
        <end position="98"/>
    </location>
</feature>
<evidence type="ECO:0000256" key="6">
    <source>
        <dbReference type="ARBA" id="ARBA00022989"/>
    </source>
</evidence>
<keyword evidence="12" id="KW-1185">Reference proteome</keyword>
<dbReference type="RefSeq" id="XP_046015908.1">
    <property type="nucleotide sequence ID" value="XM_046153369.1"/>
</dbReference>
<evidence type="ECO:0000256" key="8">
    <source>
        <dbReference type="ARBA" id="ARBA00023136"/>
    </source>
</evidence>
<dbReference type="PROSITE" id="PS50192">
    <property type="entry name" value="T_SNARE"/>
    <property type="match status" value="1"/>
</dbReference>
<evidence type="ECO:0000313" key="12">
    <source>
        <dbReference type="Proteomes" id="UP000756346"/>
    </source>
</evidence>
<evidence type="ECO:0000256" key="4">
    <source>
        <dbReference type="ARBA" id="ARBA00022692"/>
    </source>
</evidence>
<proteinExistence type="inferred from homology"/>
<dbReference type="InterPro" id="IPR019529">
    <property type="entry name" value="Syntaxin-18_N"/>
</dbReference>